<dbReference type="PANTHER" id="PTHR36530:SF1">
    <property type="entry name" value="AMOEBIASIN-1"/>
    <property type="match status" value="1"/>
</dbReference>
<dbReference type="EMBL" id="LACI01001335">
    <property type="protein sequence ID" value="KJU84691.1"/>
    <property type="molecule type" value="Genomic_DNA"/>
</dbReference>
<comment type="caution">
    <text evidence="5">The sequence shown here is derived from an EMBL/GenBank/DDBJ whole genome shotgun (WGS) entry which is preliminary data.</text>
</comment>
<feature type="domain" description="Proteinase inhibitor I42 chagasin" evidence="4">
    <location>
        <begin position="59"/>
        <end position="152"/>
    </location>
</feature>
<keyword evidence="3" id="KW-1133">Transmembrane helix</keyword>
<keyword evidence="3" id="KW-0472">Membrane</keyword>
<dbReference type="SUPFAM" id="SSF141066">
    <property type="entry name" value="ICP-like"/>
    <property type="match status" value="1"/>
</dbReference>
<dbReference type="Gene3D" id="2.60.40.2020">
    <property type="match status" value="1"/>
</dbReference>
<dbReference type="Pfam" id="PF09394">
    <property type="entry name" value="Inhibitor_I42"/>
    <property type="match status" value="1"/>
</dbReference>
<evidence type="ECO:0000259" key="4">
    <source>
        <dbReference type="Pfam" id="PF09394"/>
    </source>
</evidence>
<gene>
    <name evidence="5" type="ORF">MBAV_003114</name>
</gene>
<organism evidence="5 6">
    <name type="scientific">Candidatus Magnetobacterium bavaricum</name>
    <dbReference type="NCBI Taxonomy" id="29290"/>
    <lineage>
        <taxon>Bacteria</taxon>
        <taxon>Pseudomonadati</taxon>
        <taxon>Nitrospirota</taxon>
        <taxon>Thermodesulfovibrionia</taxon>
        <taxon>Thermodesulfovibrionales</taxon>
        <taxon>Candidatus Magnetobacteriaceae</taxon>
        <taxon>Candidatus Magnetobacterium</taxon>
    </lineage>
</organism>
<dbReference type="PANTHER" id="PTHR36530">
    <property type="entry name" value="INHIBITOR OF CYSTEINE PEPTIDASE"/>
    <property type="match status" value="1"/>
</dbReference>
<protein>
    <submittedName>
        <fullName evidence="5">Proteinase inhibitor I42, chagasin</fullName>
    </submittedName>
</protein>
<evidence type="ECO:0000256" key="2">
    <source>
        <dbReference type="ARBA" id="ARBA00022704"/>
    </source>
</evidence>
<evidence type="ECO:0000313" key="6">
    <source>
        <dbReference type="Proteomes" id="UP000033423"/>
    </source>
</evidence>
<keyword evidence="6" id="KW-1185">Reference proteome</keyword>
<dbReference type="InterPro" id="IPR018990">
    <property type="entry name" value="Prot_inh_I42_chagasin"/>
</dbReference>
<dbReference type="Proteomes" id="UP000033423">
    <property type="component" value="Unassembled WGS sequence"/>
</dbReference>
<name>A0A0F3GS20_9BACT</name>
<keyword evidence="1" id="KW-0646">Protease inhibitor</keyword>
<accession>A0A0F3GS20</accession>
<evidence type="ECO:0000313" key="5">
    <source>
        <dbReference type="EMBL" id="KJU84691.1"/>
    </source>
</evidence>
<feature type="transmembrane region" description="Helical" evidence="3">
    <location>
        <begin position="16"/>
        <end position="39"/>
    </location>
</feature>
<keyword evidence="2" id="KW-0789">Thiol protease inhibitor</keyword>
<dbReference type="InterPro" id="IPR036331">
    <property type="entry name" value="Chagasin-like_sf"/>
</dbReference>
<dbReference type="AlphaFoldDB" id="A0A0F3GS20"/>
<evidence type="ECO:0000256" key="3">
    <source>
        <dbReference type="SAM" id="Phobius"/>
    </source>
</evidence>
<keyword evidence="3" id="KW-0812">Transmembrane</keyword>
<sequence length="155" mass="17494">MKFSIKDDSKKMNHQVLLRLCLAMVSCSIAIWSVGYSAMVQSDAANVKLDIGNNGEQITVKEGTIIEIVLEGNPTTGYSWFIQNLETKYVVLISEKTSPKHSPSEYPHRVGGSTHFIWHFKTITKGNTEIKLNYYRSWEGISSAVEHFKIKVTII</sequence>
<reference evidence="5 6" key="1">
    <citation type="submission" date="2015-02" db="EMBL/GenBank/DDBJ databases">
        <title>Single-cell genomics of uncultivated deep-branching MTB reveals a conserved set of magnetosome genes.</title>
        <authorList>
            <person name="Kolinko S."/>
            <person name="Richter M."/>
            <person name="Glockner F.O."/>
            <person name="Brachmann A."/>
            <person name="Schuler D."/>
        </authorList>
    </citation>
    <scope>NUCLEOTIDE SEQUENCE [LARGE SCALE GENOMIC DNA]</scope>
    <source>
        <strain evidence="5">TM-1</strain>
    </source>
</reference>
<proteinExistence type="predicted"/>
<dbReference type="InterPro" id="IPR052781">
    <property type="entry name" value="Cys_protease_inhibitor_I42"/>
</dbReference>
<evidence type="ECO:0000256" key="1">
    <source>
        <dbReference type="ARBA" id="ARBA00022690"/>
    </source>
</evidence>
<dbReference type="GO" id="GO:0004869">
    <property type="term" value="F:cysteine-type endopeptidase inhibitor activity"/>
    <property type="evidence" value="ECO:0007669"/>
    <property type="project" value="UniProtKB-KW"/>
</dbReference>